<keyword evidence="4" id="KW-0460">Magnesium</keyword>
<feature type="transmembrane region" description="Helical" evidence="10">
    <location>
        <begin position="232"/>
        <end position="253"/>
    </location>
</feature>
<keyword evidence="8 10" id="KW-0472">Membrane</keyword>
<feature type="coiled-coil region" evidence="9">
    <location>
        <begin position="188"/>
        <end position="215"/>
    </location>
</feature>
<keyword evidence="6 10" id="KW-1133">Transmembrane helix</keyword>
<keyword evidence="2" id="KW-0813">Transport</keyword>
<keyword evidence="3 10" id="KW-0812">Transmembrane</keyword>
<evidence type="ECO:0000256" key="1">
    <source>
        <dbReference type="ARBA" id="ARBA00004141"/>
    </source>
</evidence>
<dbReference type="Gene3D" id="1.20.58.340">
    <property type="entry name" value="Magnesium transport protein CorA, transmembrane region"/>
    <property type="match status" value="1"/>
</dbReference>
<evidence type="ECO:0000256" key="3">
    <source>
        <dbReference type="ARBA" id="ARBA00022692"/>
    </source>
</evidence>
<sequence length="675" mass="75199">MLWPESSGALQTLQGFKVAAFRSGKPGCVWSDSVLILSEGNGKAAELFTSCLRQELANPRSEVQPFEFTVLEMALRESFIQKEDRYTRLSALIATALKARAAADTQRLSVRDFLAPSLTRATREHALYKLLMLSNSLAALEVDVKRHESCLENLLKSDEDMAAMYLSYRRDSGNERKVSDHEDVELMLESFGMQLEDLSDRIQKLQESVVTQSKMEQLMLTSERNRIMRLELLMGMATSSLAVSTLMAGFFGMNLVSGLEDVPGLFWLALGGCTALSVFLFYGLMAGVRRYHSVQRQQLSEVSSLRTALDALDEAYFELRKPSSLSSSEEEPQSGFTRQALFQTLESAGYALNNVEQGSMLSFKAMACLAFGASPALAIRAVAQPSISLEEDCWDSLSPPDNLGTLSAIMTKNLGQQCRSEVQGLLGDLYEECTKIEGSSEKDCLKELFWWFFGYTGAGYRAGWYQKLAATPREAMLWAGFYDGSPLGLTQKALQSFSNMVDTSIVHPSSILGKIVQRNHDLLGCRGDIGAWRPCCCVKGTVSAIDKGPVAGFWSGASRFFVHGMASNNQSSVVAVLNKVLDEDKKWSLQKSVFWKYELPQLAFEIAEPLDFRPQLLLVDMRGTCEYMTMLVMRRLARYDHRAAKDLLWEAMDRNQDGLLSPSELGFADPRTMKR</sequence>
<evidence type="ECO:0000256" key="8">
    <source>
        <dbReference type="ARBA" id="ARBA00023136"/>
    </source>
</evidence>
<protein>
    <submittedName>
        <fullName evidence="11">Mitochondrial inner membrane magnesium transporter mrs2</fullName>
    </submittedName>
</protein>
<evidence type="ECO:0000256" key="2">
    <source>
        <dbReference type="ARBA" id="ARBA00022448"/>
    </source>
</evidence>
<dbReference type="GO" id="GO:0015095">
    <property type="term" value="F:magnesium ion transmembrane transporter activity"/>
    <property type="evidence" value="ECO:0007669"/>
    <property type="project" value="TreeGrafter"/>
</dbReference>
<comment type="subcellular location">
    <subcellularLocation>
        <location evidence="1">Membrane</location>
        <topology evidence="1">Multi-pass membrane protein</topology>
    </subcellularLocation>
</comment>
<evidence type="ECO:0000313" key="12">
    <source>
        <dbReference type="Proteomes" id="UP000186817"/>
    </source>
</evidence>
<evidence type="ECO:0000313" key="11">
    <source>
        <dbReference type="EMBL" id="OLQ00012.1"/>
    </source>
</evidence>
<reference evidence="11 12" key="1">
    <citation type="submission" date="2016-02" db="EMBL/GenBank/DDBJ databases">
        <title>Genome analysis of coral dinoflagellate symbionts highlights evolutionary adaptations to a symbiotic lifestyle.</title>
        <authorList>
            <person name="Aranda M."/>
            <person name="Li Y."/>
            <person name="Liew Y.J."/>
            <person name="Baumgarten S."/>
            <person name="Simakov O."/>
            <person name="Wilson M."/>
            <person name="Piel J."/>
            <person name="Ashoor H."/>
            <person name="Bougouffa S."/>
            <person name="Bajic V.B."/>
            <person name="Ryu T."/>
            <person name="Ravasi T."/>
            <person name="Bayer T."/>
            <person name="Micklem G."/>
            <person name="Kim H."/>
            <person name="Bhak J."/>
            <person name="Lajeunesse T.C."/>
            <person name="Voolstra C.R."/>
        </authorList>
    </citation>
    <scope>NUCLEOTIDE SEQUENCE [LARGE SCALE GENOMIC DNA]</scope>
    <source>
        <strain evidence="11 12">CCMP2467</strain>
    </source>
</reference>
<proteinExistence type="predicted"/>
<feature type="transmembrane region" description="Helical" evidence="10">
    <location>
        <begin position="265"/>
        <end position="288"/>
    </location>
</feature>
<dbReference type="EMBL" id="LSRX01000342">
    <property type="protein sequence ID" value="OLQ00012.1"/>
    <property type="molecule type" value="Genomic_DNA"/>
</dbReference>
<dbReference type="AlphaFoldDB" id="A0A1Q9DXX2"/>
<dbReference type="PROSITE" id="PS00018">
    <property type="entry name" value="EF_HAND_1"/>
    <property type="match status" value="1"/>
</dbReference>
<keyword evidence="9" id="KW-0175">Coiled coil</keyword>
<organism evidence="11 12">
    <name type="scientific">Symbiodinium microadriaticum</name>
    <name type="common">Dinoflagellate</name>
    <name type="synonym">Zooxanthella microadriatica</name>
    <dbReference type="NCBI Taxonomy" id="2951"/>
    <lineage>
        <taxon>Eukaryota</taxon>
        <taxon>Sar</taxon>
        <taxon>Alveolata</taxon>
        <taxon>Dinophyceae</taxon>
        <taxon>Suessiales</taxon>
        <taxon>Symbiodiniaceae</taxon>
        <taxon>Symbiodinium</taxon>
    </lineage>
</organism>
<evidence type="ECO:0000256" key="9">
    <source>
        <dbReference type="SAM" id="Coils"/>
    </source>
</evidence>
<dbReference type="PANTHER" id="PTHR13890">
    <property type="entry name" value="RNA SPLICING PROTEIN MRS2, MITOCHONDRIAL"/>
    <property type="match status" value="1"/>
</dbReference>
<dbReference type="InterPro" id="IPR018247">
    <property type="entry name" value="EF_Hand_1_Ca_BS"/>
</dbReference>
<evidence type="ECO:0000256" key="7">
    <source>
        <dbReference type="ARBA" id="ARBA00023065"/>
    </source>
</evidence>
<gene>
    <name evidence="11" type="primary">mrs2</name>
    <name evidence="11" type="ORF">AK812_SmicGene17357</name>
</gene>
<dbReference type="CDD" id="cd12823">
    <property type="entry name" value="Mrs2_Mfm1p-like"/>
    <property type="match status" value="1"/>
</dbReference>
<dbReference type="GO" id="GO:0016020">
    <property type="term" value="C:membrane"/>
    <property type="evidence" value="ECO:0007669"/>
    <property type="project" value="UniProtKB-SubCell"/>
</dbReference>
<accession>A0A1Q9DXX2</accession>
<evidence type="ECO:0000256" key="6">
    <source>
        <dbReference type="ARBA" id="ARBA00022989"/>
    </source>
</evidence>
<keyword evidence="7" id="KW-0406">Ion transport</keyword>
<dbReference type="Pfam" id="PF22099">
    <property type="entry name" value="MRS2-like"/>
    <property type="match status" value="1"/>
</dbReference>
<dbReference type="InterPro" id="IPR039204">
    <property type="entry name" value="MRS2-like"/>
</dbReference>
<evidence type="ECO:0000256" key="10">
    <source>
        <dbReference type="SAM" id="Phobius"/>
    </source>
</evidence>
<dbReference type="Proteomes" id="UP000186817">
    <property type="component" value="Unassembled WGS sequence"/>
</dbReference>
<keyword evidence="5" id="KW-0809">Transit peptide</keyword>
<keyword evidence="12" id="KW-1185">Reference proteome</keyword>
<evidence type="ECO:0000256" key="4">
    <source>
        <dbReference type="ARBA" id="ARBA00022842"/>
    </source>
</evidence>
<comment type="caution">
    <text evidence="11">The sequence shown here is derived from an EMBL/GenBank/DDBJ whole genome shotgun (WGS) entry which is preliminary data.</text>
</comment>
<name>A0A1Q9DXX2_SYMMI</name>
<dbReference type="PANTHER" id="PTHR13890:SF0">
    <property type="entry name" value="MAGNESIUM TRANSPORTER MRS2 HOMOLOG, MITOCHONDRIAL"/>
    <property type="match status" value="1"/>
</dbReference>
<evidence type="ECO:0000256" key="5">
    <source>
        <dbReference type="ARBA" id="ARBA00022946"/>
    </source>
</evidence>
<dbReference type="OrthoDB" id="413464at2759"/>